<sequence>MEMDDWTLTTALKQFKRMAFIPAQRTNSSPSYKYYFNVSFNVIHTIKQRNKDSGASITSSSSSCSICPDGTVSPSGAATLSYQLLKMQGCFKEVARMKKSICFRLHSKL</sequence>
<reference evidence="1" key="1">
    <citation type="journal article" name="BMC Genomics">
        <title>Long-read sequencing and de novo genome assembly of marine medaka (Oryzias melastigma).</title>
        <authorList>
            <person name="Liang P."/>
            <person name="Saqib H.S.A."/>
            <person name="Ni X."/>
            <person name="Shen Y."/>
        </authorList>
    </citation>
    <scope>NUCLEOTIDE SEQUENCE</scope>
    <source>
        <strain evidence="1">Bigg-433</strain>
    </source>
</reference>
<dbReference type="AlphaFoldDB" id="A0A834CJU5"/>
<accession>A0A834CJU5</accession>
<protein>
    <submittedName>
        <fullName evidence="1">Uncharacterized protein</fullName>
    </submittedName>
</protein>
<dbReference type="EMBL" id="WKFB01000230">
    <property type="protein sequence ID" value="KAF6730840.1"/>
    <property type="molecule type" value="Genomic_DNA"/>
</dbReference>
<evidence type="ECO:0000313" key="1">
    <source>
        <dbReference type="EMBL" id="KAF6730840.1"/>
    </source>
</evidence>
<dbReference type="Proteomes" id="UP000646548">
    <property type="component" value="Unassembled WGS sequence"/>
</dbReference>
<organism evidence="1 2">
    <name type="scientific">Oryzias melastigma</name>
    <name type="common">Marine medaka</name>
    <dbReference type="NCBI Taxonomy" id="30732"/>
    <lineage>
        <taxon>Eukaryota</taxon>
        <taxon>Metazoa</taxon>
        <taxon>Chordata</taxon>
        <taxon>Craniata</taxon>
        <taxon>Vertebrata</taxon>
        <taxon>Euteleostomi</taxon>
        <taxon>Actinopterygii</taxon>
        <taxon>Neopterygii</taxon>
        <taxon>Teleostei</taxon>
        <taxon>Neoteleostei</taxon>
        <taxon>Acanthomorphata</taxon>
        <taxon>Ovalentaria</taxon>
        <taxon>Atherinomorphae</taxon>
        <taxon>Beloniformes</taxon>
        <taxon>Adrianichthyidae</taxon>
        <taxon>Oryziinae</taxon>
        <taxon>Oryzias</taxon>
    </lineage>
</organism>
<proteinExistence type="predicted"/>
<evidence type="ECO:0000313" key="2">
    <source>
        <dbReference type="Proteomes" id="UP000646548"/>
    </source>
</evidence>
<name>A0A834CJU5_ORYME</name>
<comment type="caution">
    <text evidence="1">The sequence shown here is derived from an EMBL/GenBank/DDBJ whole genome shotgun (WGS) entry which is preliminary data.</text>
</comment>
<gene>
    <name evidence="1" type="ORF">FQA47_008443</name>
</gene>